<reference evidence="5 6" key="1">
    <citation type="submission" date="2017-05" db="EMBL/GenBank/DDBJ databases">
        <title>The Genome Sequence of Enterococcus sp. 10A9_DIV0425.</title>
        <authorList>
            <consortium name="The Broad Institute Genomics Platform"/>
            <consortium name="The Broad Institute Genomic Center for Infectious Diseases"/>
            <person name="Earl A."/>
            <person name="Manson A."/>
            <person name="Schwartman J."/>
            <person name="Gilmore M."/>
            <person name="Abouelleil A."/>
            <person name="Cao P."/>
            <person name="Chapman S."/>
            <person name="Cusick C."/>
            <person name="Shea T."/>
            <person name="Young S."/>
            <person name="Neafsey D."/>
            <person name="Nusbaum C."/>
            <person name="Birren B."/>
        </authorList>
    </citation>
    <scope>NUCLEOTIDE SEQUENCE [LARGE SCALE GENOMIC DNA]</scope>
    <source>
        <strain evidence="5 6">10A9_DIV0425</strain>
    </source>
</reference>
<dbReference type="PANTHER" id="PTHR30349">
    <property type="entry name" value="PHAGE INTEGRASE-RELATED"/>
    <property type="match status" value="1"/>
</dbReference>
<dbReference type="InterPro" id="IPR011010">
    <property type="entry name" value="DNA_brk_join_enz"/>
</dbReference>
<proteinExistence type="inferred from homology"/>
<dbReference type="InterPro" id="IPR050090">
    <property type="entry name" value="Tyrosine_recombinase_XerCD"/>
</dbReference>
<sequence>MDAKTRKQLQEKLKQRMLLLPPIFNDFLKENQKKLSLASRYEYAKDFHLFTDYLRRTVSSEIDDDLIIHLEKQAYLNFLKEVYQHTRAFQTAAYQETQQEFKNGYYGISRKQYALNHFLRYLYQKGLSQKELSLLGDSLPETTKPAPRYIDASLLEKFDSLFIPEEGFKTKREASFELKNRPRNLAIVALLLYCGLKIHEVVELKRKDVDLEKQILSINRKPNRLNRVPIPNEILPILKNYADQVKPPAEAFFFRSSHDEQISPRTIRQILDRITVYKNISPELCRKTFRYYVGLYLGDDEDVVNYLCGNRYLRSHSFTKIYDKMLKFSYRQQ</sequence>
<keyword evidence="6" id="KW-1185">Reference proteome</keyword>
<dbReference type="CDD" id="cd00397">
    <property type="entry name" value="DNA_BRE_C"/>
    <property type="match status" value="1"/>
</dbReference>
<dbReference type="Pfam" id="PF00589">
    <property type="entry name" value="Phage_integrase"/>
    <property type="match status" value="1"/>
</dbReference>
<evidence type="ECO:0000256" key="2">
    <source>
        <dbReference type="ARBA" id="ARBA00023125"/>
    </source>
</evidence>
<dbReference type="RefSeq" id="WP_086283060.1">
    <property type="nucleotide sequence ID" value="NZ_NGMO01000001.1"/>
</dbReference>
<dbReference type="SUPFAM" id="SSF56349">
    <property type="entry name" value="DNA breaking-rejoining enzymes"/>
    <property type="match status" value="1"/>
</dbReference>
<evidence type="ECO:0000256" key="3">
    <source>
        <dbReference type="ARBA" id="ARBA00023172"/>
    </source>
</evidence>
<dbReference type="STRING" id="1987383.A5844_000037"/>
<dbReference type="EMBL" id="NGMO01000001">
    <property type="protein sequence ID" value="OTP11823.1"/>
    <property type="molecule type" value="Genomic_DNA"/>
</dbReference>
<name>A0A2C9XNP9_9ENTE</name>
<dbReference type="InterPro" id="IPR013762">
    <property type="entry name" value="Integrase-like_cat_sf"/>
</dbReference>
<evidence type="ECO:0000313" key="6">
    <source>
        <dbReference type="Proteomes" id="UP000194933"/>
    </source>
</evidence>
<accession>A0A2C9XNP9</accession>
<keyword evidence="3" id="KW-0233">DNA recombination</keyword>
<gene>
    <name evidence="5" type="ORF">A5844_000037</name>
</gene>
<dbReference type="PANTHER" id="PTHR30349:SF41">
    <property type="entry name" value="INTEGRASE_RECOMBINASE PROTEIN MJ0367-RELATED"/>
    <property type="match status" value="1"/>
</dbReference>
<dbReference type="GO" id="GO:0003677">
    <property type="term" value="F:DNA binding"/>
    <property type="evidence" value="ECO:0007669"/>
    <property type="project" value="UniProtKB-KW"/>
</dbReference>
<feature type="domain" description="Tyr recombinase" evidence="4">
    <location>
        <begin position="145"/>
        <end position="333"/>
    </location>
</feature>
<comment type="similarity">
    <text evidence="1">Belongs to the 'phage' integrase family.</text>
</comment>
<protein>
    <submittedName>
        <fullName evidence="5">Site-specific tyrosine recombinase XerC-family</fullName>
    </submittedName>
</protein>
<dbReference type="GO" id="GO:0015074">
    <property type="term" value="P:DNA integration"/>
    <property type="evidence" value="ECO:0007669"/>
    <property type="project" value="InterPro"/>
</dbReference>
<evidence type="ECO:0000259" key="4">
    <source>
        <dbReference type="PROSITE" id="PS51898"/>
    </source>
</evidence>
<keyword evidence="2" id="KW-0238">DNA-binding</keyword>
<dbReference type="Gene3D" id="1.10.443.10">
    <property type="entry name" value="Intergrase catalytic core"/>
    <property type="match status" value="1"/>
</dbReference>
<dbReference type="PROSITE" id="PS51898">
    <property type="entry name" value="TYR_RECOMBINASE"/>
    <property type="match status" value="1"/>
</dbReference>
<comment type="caution">
    <text evidence="5">The sequence shown here is derived from an EMBL/GenBank/DDBJ whole genome shotgun (WGS) entry which is preliminary data.</text>
</comment>
<dbReference type="InterPro" id="IPR002104">
    <property type="entry name" value="Integrase_catalytic"/>
</dbReference>
<dbReference type="GO" id="GO:0006310">
    <property type="term" value="P:DNA recombination"/>
    <property type="evidence" value="ECO:0007669"/>
    <property type="project" value="UniProtKB-KW"/>
</dbReference>
<dbReference type="AlphaFoldDB" id="A0A2C9XNP9"/>
<evidence type="ECO:0000256" key="1">
    <source>
        <dbReference type="ARBA" id="ARBA00008857"/>
    </source>
</evidence>
<organism evidence="5 6">
    <name type="scientific">Candidatus Enterococcus wittei</name>
    <dbReference type="NCBI Taxonomy" id="1987383"/>
    <lineage>
        <taxon>Bacteria</taxon>
        <taxon>Bacillati</taxon>
        <taxon>Bacillota</taxon>
        <taxon>Bacilli</taxon>
        <taxon>Lactobacillales</taxon>
        <taxon>Enterococcaceae</taxon>
        <taxon>Enterococcus</taxon>
    </lineage>
</organism>
<evidence type="ECO:0000313" key="5">
    <source>
        <dbReference type="EMBL" id="OTP11823.1"/>
    </source>
</evidence>
<dbReference type="Proteomes" id="UP000194933">
    <property type="component" value="Unassembled WGS sequence"/>
</dbReference>